<evidence type="ECO:0000313" key="10">
    <source>
        <dbReference type="EMBL" id="PKA52038.1"/>
    </source>
</evidence>
<dbReference type="Proteomes" id="UP000236161">
    <property type="component" value="Unassembled WGS sequence"/>
</dbReference>
<evidence type="ECO:0000256" key="8">
    <source>
        <dbReference type="PIRSR" id="PIRSR605150-2"/>
    </source>
</evidence>
<protein>
    <submittedName>
        <fullName evidence="10">Cellulose synthase-like protein G1</fullName>
        <ecNumber evidence="10">2.4.1.12</ecNumber>
    </submittedName>
</protein>
<comment type="subcellular location">
    <subcellularLocation>
        <location evidence="1">Endomembrane system</location>
        <topology evidence="1">Multi-pass membrane protein</topology>
    </subcellularLocation>
</comment>
<dbReference type="GO" id="GO:0016020">
    <property type="term" value="C:membrane"/>
    <property type="evidence" value="ECO:0007669"/>
    <property type="project" value="InterPro"/>
</dbReference>
<feature type="binding site" evidence="8">
    <location>
        <position position="321"/>
    </location>
    <ligand>
        <name>UDP-alpha-D-glucose</name>
        <dbReference type="ChEBI" id="CHEBI:58885"/>
    </ligand>
</feature>
<keyword evidence="7" id="KW-0961">Cell wall biogenesis/degradation</keyword>
<dbReference type="PANTHER" id="PTHR13301">
    <property type="entry name" value="X-BOX TRANSCRIPTION FACTOR-RELATED"/>
    <property type="match status" value="1"/>
</dbReference>
<dbReference type="GO" id="GO:0071669">
    <property type="term" value="P:plant-type cell wall organization or biogenesis"/>
    <property type="evidence" value="ECO:0007669"/>
    <property type="project" value="UniProtKB-ARBA"/>
</dbReference>
<evidence type="ECO:0000256" key="2">
    <source>
        <dbReference type="ARBA" id="ARBA00022676"/>
    </source>
</evidence>
<evidence type="ECO:0000256" key="7">
    <source>
        <dbReference type="ARBA" id="ARBA00023316"/>
    </source>
</evidence>
<keyword evidence="2 10" id="KW-0328">Glycosyltransferase</keyword>
<proteinExistence type="predicted"/>
<dbReference type="GO" id="GO:0030244">
    <property type="term" value="P:cellulose biosynthetic process"/>
    <property type="evidence" value="ECO:0007669"/>
    <property type="project" value="InterPro"/>
</dbReference>
<feature type="binding site" evidence="8">
    <location>
        <position position="320"/>
    </location>
    <ligand>
        <name>UDP-alpha-D-glucose</name>
        <dbReference type="ChEBI" id="CHEBI:58885"/>
    </ligand>
</feature>
<keyword evidence="4 9" id="KW-0812">Transmembrane</keyword>
<evidence type="ECO:0000256" key="6">
    <source>
        <dbReference type="ARBA" id="ARBA00023136"/>
    </source>
</evidence>
<feature type="binding site" evidence="8">
    <location>
        <position position="350"/>
    </location>
    <ligand>
        <name>UDP-alpha-D-glucose</name>
        <dbReference type="ChEBI" id="CHEBI:58885"/>
    </ligand>
</feature>
<evidence type="ECO:0000256" key="3">
    <source>
        <dbReference type="ARBA" id="ARBA00022679"/>
    </source>
</evidence>
<evidence type="ECO:0000256" key="5">
    <source>
        <dbReference type="ARBA" id="ARBA00022989"/>
    </source>
</evidence>
<dbReference type="OrthoDB" id="1929172at2759"/>
<dbReference type="EMBL" id="KZ452010">
    <property type="protein sequence ID" value="PKA52038.1"/>
    <property type="molecule type" value="Genomic_DNA"/>
</dbReference>
<evidence type="ECO:0000256" key="9">
    <source>
        <dbReference type="SAM" id="Phobius"/>
    </source>
</evidence>
<dbReference type="GO" id="GO:0012505">
    <property type="term" value="C:endomembrane system"/>
    <property type="evidence" value="ECO:0007669"/>
    <property type="project" value="UniProtKB-SubCell"/>
</dbReference>
<dbReference type="GO" id="GO:0016760">
    <property type="term" value="F:cellulose synthase (UDP-forming) activity"/>
    <property type="evidence" value="ECO:0007669"/>
    <property type="project" value="UniProtKB-EC"/>
</dbReference>
<dbReference type="EC" id="2.4.1.12" evidence="10"/>
<organism evidence="10 11">
    <name type="scientific">Apostasia shenzhenica</name>
    <dbReference type="NCBI Taxonomy" id="1088818"/>
    <lineage>
        <taxon>Eukaryota</taxon>
        <taxon>Viridiplantae</taxon>
        <taxon>Streptophyta</taxon>
        <taxon>Embryophyta</taxon>
        <taxon>Tracheophyta</taxon>
        <taxon>Spermatophyta</taxon>
        <taxon>Magnoliopsida</taxon>
        <taxon>Liliopsida</taxon>
        <taxon>Asparagales</taxon>
        <taxon>Orchidaceae</taxon>
        <taxon>Apostasioideae</taxon>
        <taxon>Apostasia</taxon>
    </lineage>
</organism>
<reference evidence="10 11" key="1">
    <citation type="journal article" date="2017" name="Nature">
        <title>The Apostasia genome and the evolution of orchids.</title>
        <authorList>
            <person name="Zhang G.Q."/>
            <person name="Liu K.W."/>
            <person name="Li Z."/>
            <person name="Lohaus R."/>
            <person name="Hsiao Y.Y."/>
            <person name="Niu S.C."/>
            <person name="Wang J.Y."/>
            <person name="Lin Y.C."/>
            <person name="Xu Q."/>
            <person name="Chen L.J."/>
            <person name="Yoshida K."/>
            <person name="Fujiwara S."/>
            <person name="Wang Z.W."/>
            <person name="Zhang Y.Q."/>
            <person name="Mitsuda N."/>
            <person name="Wang M."/>
            <person name="Liu G.H."/>
            <person name="Pecoraro L."/>
            <person name="Huang H.X."/>
            <person name="Xiao X.J."/>
            <person name="Lin M."/>
            <person name="Wu X.Y."/>
            <person name="Wu W.L."/>
            <person name="Chen Y.Y."/>
            <person name="Chang S.B."/>
            <person name="Sakamoto S."/>
            <person name="Ohme-Takagi M."/>
            <person name="Yagi M."/>
            <person name="Zeng S.J."/>
            <person name="Shen C.Y."/>
            <person name="Yeh C.M."/>
            <person name="Luo Y.B."/>
            <person name="Tsai W.C."/>
            <person name="Van de Peer Y."/>
            <person name="Liu Z.J."/>
        </authorList>
    </citation>
    <scope>NUCLEOTIDE SEQUENCE [LARGE SCALE GENOMIC DNA]</scope>
    <source>
        <strain evidence="11">cv. Shenzhen</strain>
        <tissue evidence="10">Stem</tissue>
    </source>
</reference>
<feature type="transmembrane region" description="Helical" evidence="9">
    <location>
        <begin position="259"/>
        <end position="278"/>
    </location>
</feature>
<evidence type="ECO:0000256" key="1">
    <source>
        <dbReference type="ARBA" id="ARBA00004127"/>
    </source>
</evidence>
<dbReference type="Pfam" id="PF03552">
    <property type="entry name" value="Cellulose_synt"/>
    <property type="match status" value="3"/>
</dbReference>
<sequence length="503" mass="56532">MTAAPVILTLDCDMHSNDPIAPLRALCYFLDPAIAPTLAYVQFPQRFLGLNSGDIYGGEMRRVFRIDPLGMDGLRGVGNFGTCCFFSRRSLYGPPPAAPTNDESKVRSADWPLSSESVLRRAHEAAGCRYENSEEWGNRIGFRYGSLVEDYFTGFRMQCEGWRSVFCDPVERPAFLGQAPKSLIDVLRQYRRWTMGLYQKPSPTKASSSPATPPAMVELHTHHAHPRILFNRLHIFVYAAALLALLYRHTALLESRPVASSLLLLLADLVLALMWLFSQGFRWRPLLRQEFPDRLSAAAAAGSVWLPALDVFVCTADPYKEPPVSVASTALSAMAFDYPAGRLSVYVSDDGCSELTLLAFIEAAKFARYWLPFCREKGIMERSPEAYFESGNGDGDVEEIKIIYEELRCKIERAVQKGYVDDTLITSPEDRQTFEKWKNFTRKDHPAIVQVLLDSSRDTDVAGDPLPNLVYLSREKRRSTPHHFKAGALNALVRSNYHQSLAN</sequence>
<gene>
    <name evidence="10" type="primary">CSLG1</name>
    <name evidence="10" type="ORF">AXF42_Ash021157</name>
</gene>
<keyword evidence="6 9" id="KW-0472">Membrane</keyword>
<dbReference type="InterPro" id="IPR029044">
    <property type="entry name" value="Nucleotide-diphossugar_trans"/>
</dbReference>
<dbReference type="STRING" id="1088818.A0A2I0A935"/>
<evidence type="ECO:0000256" key="4">
    <source>
        <dbReference type="ARBA" id="ARBA00022692"/>
    </source>
</evidence>
<accession>A0A2I0A935</accession>
<keyword evidence="11" id="KW-1185">Reference proteome</keyword>
<dbReference type="AlphaFoldDB" id="A0A2I0A935"/>
<evidence type="ECO:0000313" key="11">
    <source>
        <dbReference type="Proteomes" id="UP000236161"/>
    </source>
</evidence>
<keyword evidence="3 10" id="KW-0808">Transferase</keyword>
<dbReference type="Gene3D" id="3.90.550.10">
    <property type="entry name" value="Spore Coat Polysaccharide Biosynthesis Protein SpsA, Chain A"/>
    <property type="match status" value="1"/>
</dbReference>
<dbReference type="GO" id="GO:0071555">
    <property type="term" value="P:cell wall organization"/>
    <property type="evidence" value="ECO:0007669"/>
    <property type="project" value="UniProtKB-KW"/>
</dbReference>
<dbReference type="InterPro" id="IPR005150">
    <property type="entry name" value="Cellulose_synth"/>
</dbReference>
<name>A0A2I0A935_9ASPA</name>
<feature type="transmembrane region" description="Helical" evidence="9">
    <location>
        <begin position="229"/>
        <end position="247"/>
    </location>
</feature>
<keyword evidence="5 9" id="KW-1133">Transmembrane helix</keyword>